<dbReference type="AlphaFoldDB" id="A0A9Q6ENI3"/>
<reference evidence="2 3" key="1">
    <citation type="submission" date="2015-02" db="EMBL/GenBank/DDBJ databases">
        <title>Nostoc linckia genome annotation.</title>
        <authorList>
            <person name="Zhou Z."/>
        </authorList>
    </citation>
    <scope>NUCLEOTIDE SEQUENCE [LARGE SCALE GENOMIC DNA]</scope>
    <source>
        <strain evidence="3">z8</strain>
    </source>
</reference>
<evidence type="ECO:0000256" key="1">
    <source>
        <dbReference type="SAM" id="SignalP"/>
    </source>
</evidence>
<dbReference type="RefSeq" id="WP_099066900.1">
    <property type="nucleotide sequence ID" value="NZ_LAHD01000004.1"/>
</dbReference>
<evidence type="ECO:0000313" key="3">
    <source>
        <dbReference type="Proteomes" id="UP000222310"/>
    </source>
</evidence>
<organism evidence="2 3">
    <name type="scientific">Nostoc linckia z8</name>
    <dbReference type="NCBI Taxonomy" id="1628746"/>
    <lineage>
        <taxon>Bacteria</taxon>
        <taxon>Bacillati</taxon>
        <taxon>Cyanobacteriota</taxon>
        <taxon>Cyanophyceae</taxon>
        <taxon>Nostocales</taxon>
        <taxon>Nostocaceae</taxon>
        <taxon>Nostoc</taxon>
    </lineage>
</organism>
<proteinExistence type="predicted"/>
<comment type="caution">
    <text evidence="2">The sequence shown here is derived from an EMBL/GenBank/DDBJ whole genome shotgun (WGS) entry which is preliminary data.</text>
</comment>
<feature type="chain" id="PRO_5040489311" evidence="1">
    <location>
        <begin position="31"/>
        <end position="104"/>
    </location>
</feature>
<dbReference type="Proteomes" id="UP000222310">
    <property type="component" value="Unassembled WGS sequence"/>
</dbReference>
<keyword evidence="1" id="KW-0732">Signal</keyword>
<feature type="signal peptide" evidence="1">
    <location>
        <begin position="1"/>
        <end position="30"/>
    </location>
</feature>
<sequence>MNINTGVKILLSGAVASFALLTLTTNASFANTVKETANANQLVNAINKAKLTQIPTTQRTAPTNQTPQQPNQTGCKCCQAMMNNMPGMMNNMPGMMNNQNIPSK</sequence>
<accession>A0A9Q6ENI3</accession>
<dbReference type="GeneID" id="57092524"/>
<gene>
    <name evidence="2" type="ORF">VF08_02310</name>
</gene>
<dbReference type="EMBL" id="LAHD01000004">
    <property type="protein sequence ID" value="PHK06869.1"/>
    <property type="molecule type" value="Genomic_DNA"/>
</dbReference>
<evidence type="ECO:0000313" key="2">
    <source>
        <dbReference type="EMBL" id="PHK06869.1"/>
    </source>
</evidence>
<name>A0A9Q6ENI3_NOSLI</name>
<protein>
    <submittedName>
        <fullName evidence="2">Uncharacterized protein</fullName>
    </submittedName>
</protein>